<protein>
    <submittedName>
        <fullName evidence="1">Uncharacterized protein</fullName>
    </submittedName>
</protein>
<evidence type="ECO:0000313" key="1">
    <source>
        <dbReference type="EMBL" id="KAK3059448.1"/>
    </source>
</evidence>
<keyword evidence="2" id="KW-1185">Reference proteome</keyword>
<accession>A0ACC3CZI7</accession>
<name>A0ACC3CZI7_9PEZI</name>
<feature type="non-terminal residue" evidence="1">
    <location>
        <position position="551"/>
    </location>
</feature>
<dbReference type="EMBL" id="JAWDJW010009404">
    <property type="protein sequence ID" value="KAK3059448.1"/>
    <property type="molecule type" value="Genomic_DNA"/>
</dbReference>
<dbReference type="Proteomes" id="UP001186974">
    <property type="component" value="Unassembled WGS sequence"/>
</dbReference>
<gene>
    <name evidence="1" type="ORF">LTS18_010855</name>
</gene>
<proteinExistence type="predicted"/>
<organism evidence="1 2">
    <name type="scientific">Coniosporium uncinatum</name>
    <dbReference type="NCBI Taxonomy" id="93489"/>
    <lineage>
        <taxon>Eukaryota</taxon>
        <taxon>Fungi</taxon>
        <taxon>Dikarya</taxon>
        <taxon>Ascomycota</taxon>
        <taxon>Pezizomycotina</taxon>
        <taxon>Dothideomycetes</taxon>
        <taxon>Dothideomycetes incertae sedis</taxon>
        <taxon>Coniosporium</taxon>
    </lineage>
</organism>
<sequence>MNRTRGSSKRQPTPEVPGTRRSSRISHDEEAPLVSLTDSGKHEKIVREGSREPSDPPPTRPYRGGKSMKKPPSAIMEASQETSNPSKENIGEDVGDDAMREDAAEEGADEAEAGDTVADPQLDLDEDVGIEAEEQVVQESVHGEDDDEEDDAPVISSRRGNRVSREVSWLLKQQQEEEKRSQSSSQQSRAAKQPSQGSQKRKRAGVEESSDFEPGAEEEKAGDEDMSSSDGSHPKRRKTGTDSQDTDTSNNGRRSRRLAGKSRASQRSRRESPMEEDIDHDELAEEAQELAAFNAANRRSRRAQPKIAYDDPVKLRNRQNKPDYRVIRPEFLQELERMEDDAELPAQATTPSRTRRTGGGGGGYRSLFSTAGPFGGLGGPPPVFGGADAAALGGADSDSSDDEVQMKPRGVGGTIGMTPTSAATPKFPQTHNADPLQGGVAGGPAGLGKVKDKKALADADPLGVDQNVTFDGVGGLDNHINQLKEMVMLPLLYPETFEKFKITPPRGVLFHGPPGTGKTLLARALASDVSNQGKKVTFYMRKGADALSKWV</sequence>
<evidence type="ECO:0000313" key="2">
    <source>
        <dbReference type="Proteomes" id="UP001186974"/>
    </source>
</evidence>
<comment type="caution">
    <text evidence="1">The sequence shown here is derived from an EMBL/GenBank/DDBJ whole genome shotgun (WGS) entry which is preliminary data.</text>
</comment>
<reference evidence="1" key="1">
    <citation type="submission" date="2024-09" db="EMBL/GenBank/DDBJ databases">
        <title>Black Yeasts Isolated from many extreme environments.</title>
        <authorList>
            <person name="Coleine C."/>
            <person name="Stajich J.E."/>
            <person name="Selbmann L."/>
        </authorList>
    </citation>
    <scope>NUCLEOTIDE SEQUENCE</scope>
    <source>
        <strain evidence="1">CCFEE 5737</strain>
    </source>
</reference>